<dbReference type="AlphaFoldDB" id="A0A554VRL0"/>
<dbReference type="Proteomes" id="UP000318833">
    <property type="component" value="Unassembled WGS sequence"/>
</dbReference>
<comment type="caution">
    <text evidence="1">The sequence shown here is derived from an EMBL/GenBank/DDBJ whole genome shotgun (WGS) entry which is preliminary data.</text>
</comment>
<evidence type="ECO:0000313" key="2">
    <source>
        <dbReference type="Proteomes" id="UP000318833"/>
    </source>
</evidence>
<keyword evidence="2" id="KW-1185">Reference proteome</keyword>
<protein>
    <submittedName>
        <fullName evidence="1">Uncharacterized protein</fullName>
    </submittedName>
</protein>
<organism evidence="1 2">
    <name type="scientific">Aquimarina algiphila</name>
    <dbReference type="NCBI Taxonomy" id="2047982"/>
    <lineage>
        <taxon>Bacteria</taxon>
        <taxon>Pseudomonadati</taxon>
        <taxon>Bacteroidota</taxon>
        <taxon>Flavobacteriia</taxon>
        <taxon>Flavobacteriales</taxon>
        <taxon>Flavobacteriaceae</taxon>
        <taxon>Aquimarina</taxon>
    </lineage>
</organism>
<evidence type="ECO:0000313" key="1">
    <source>
        <dbReference type="EMBL" id="TSE11271.1"/>
    </source>
</evidence>
<proteinExistence type="predicted"/>
<accession>A0A554VRL0</accession>
<sequence>MAASVGNAVGAVGAIKKGKEGKRMQGEAQAAIDNFEWQELNNPFNDLQVSTRSADLQREENARFNAQAMNMLGGSGARGVLGGIGGLTQNSTTMNRQIGANLDEQQKAINFSAAQDQTRIRGMQEKRQAEELQGYGQMLDVGRSMRYQSYADLMNIGNQQSEHGMSLMSSFMGGGMLGGMMGGGGGGMMGGGGGSQYNSAAGMGSVMSGNRYSNSRWG</sequence>
<name>A0A554VRL0_9FLAO</name>
<dbReference type="EMBL" id="VLNR01000002">
    <property type="protein sequence ID" value="TSE11271.1"/>
    <property type="molecule type" value="Genomic_DNA"/>
</dbReference>
<reference evidence="1 2" key="1">
    <citation type="submission" date="2019-07" db="EMBL/GenBank/DDBJ databases">
        <title>The draft genome sequence of Aquimarina algiphila M91.</title>
        <authorList>
            <person name="Meng X."/>
        </authorList>
    </citation>
    <scope>NUCLEOTIDE SEQUENCE [LARGE SCALE GENOMIC DNA]</scope>
    <source>
        <strain evidence="1 2">M91</strain>
    </source>
</reference>
<gene>
    <name evidence="1" type="ORF">FOF46_01185</name>
</gene>
<dbReference type="RefSeq" id="WP_143915195.1">
    <property type="nucleotide sequence ID" value="NZ_CANMXV010000003.1"/>
</dbReference>